<feature type="transmembrane region" description="Helical" evidence="6">
    <location>
        <begin position="235"/>
        <end position="258"/>
    </location>
</feature>
<evidence type="ECO:0000313" key="8">
    <source>
        <dbReference type="Ensembl" id="ENSOKIP00005073731.1"/>
    </source>
</evidence>
<name>A0A8C7IK55_ONCKI</name>
<evidence type="ECO:0000259" key="7">
    <source>
        <dbReference type="Pfam" id="PF07810"/>
    </source>
</evidence>
<dbReference type="GO" id="GO:0005886">
    <property type="term" value="C:plasma membrane"/>
    <property type="evidence" value="ECO:0007669"/>
    <property type="project" value="InterPro"/>
</dbReference>
<dbReference type="Ensembl" id="ENSOKIT00005078556.1">
    <property type="protein sequence ID" value="ENSOKIP00005073731.1"/>
    <property type="gene ID" value="ENSOKIG00005031757.1"/>
</dbReference>
<keyword evidence="5 6" id="KW-0472">Membrane</keyword>
<evidence type="ECO:0000256" key="4">
    <source>
        <dbReference type="ARBA" id="ARBA00022989"/>
    </source>
</evidence>
<reference evidence="8" key="2">
    <citation type="submission" date="2025-09" db="UniProtKB">
        <authorList>
            <consortium name="Ensembl"/>
        </authorList>
    </citation>
    <scope>IDENTIFICATION</scope>
</reference>
<keyword evidence="9" id="KW-1185">Reference proteome</keyword>
<dbReference type="Proteomes" id="UP000694557">
    <property type="component" value="Unassembled WGS sequence"/>
</dbReference>
<keyword evidence="4 6" id="KW-1133">Transmembrane helix</keyword>
<evidence type="ECO:0000313" key="9">
    <source>
        <dbReference type="Proteomes" id="UP000694557"/>
    </source>
</evidence>
<gene>
    <name evidence="8" type="primary">TMC6</name>
</gene>
<accession>A0A8C7IK55</accession>
<evidence type="ECO:0000256" key="2">
    <source>
        <dbReference type="ARBA" id="ARBA00006510"/>
    </source>
</evidence>
<protein>
    <recommendedName>
        <fullName evidence="6">Transmembrane channel-like protein</fullName>
    </recommendedName>
</protein>
<evidence type="ECO:0000256" key="5">
    <source>
        <dbReference type="ARBA" id="ARBA00023136"/>
    </source>
</evidence>
<dbReference type="GeneTree" id="ENSGT01050000244894"/>
<dbReference type="PANTHER" id="PTHR23302">
    <property type="entry name" value="TRANSMEMBRANE CHANNEL-RELATED"/>
    <property type="match status" value="1"/>
</dbReference>
<feature type="transmembrane region" description="Helical" evidence="6">
    <location>
        <begin position="202"/>
        <end position="223"/>
    </location>
</feature>
<organism evidence="8 9">
    <name type="scientific">Oncorhynchus kisutch</name>
    <name type="common">Coho salmon</name>
    <name type="synonym">Salmo kisutch</name>
    <dbReference type="NCBI Taxonomy" id="8019"/>
    <lineage>
        <taxon>Eukaryota</taxon>
        <taxon>Metazoa</taxon>
        <taxon>Chordata</taxon>
        <taxon>Craniata</taxon>
        <taxon>Vertebrata</taxon>
        <taxon>Euteleostomi</taxon>
        <taxon>Actinopterygii</taxon>
        <taxon>Neopterygii</taxon>
        <taxon>Teleostei</taxon>
        <taxon>Protacanthopterygii</taxon>
        <taxon>Salmoniformes</taxon>
        <taxon>Salmonidae</taxon>
        <taxon>Salmoninae</taxon>
        <taxon>Oncorhynchus</taxon>
    </lineage>
</organism>
<feature type="transmembrane region" description="Helical" evidence="6">
    <location>
        <begin position="107"/>
        <end position="127"/>
    </location>
</feature>
<dbReference type="GO" id="GO:0008381">
    <property type="term" value="F:mechanosensitive monoatomic ion channel activity"/>
    <property type="evidence" value="ECO:0007669"/>
    <property type="project" value="TreeGrafter"/>
</dbReference>
<feature type="domain" description="TMC" evidence="7">
    <location>
        <begin position="170"/>
        <end position="210"/>
    </location>
</feature>
<comment type="similarity">
    <text evidence="2 6">Belongs to the TMC family.</text>
</comment>
<dbReference type="PANTHER" id="PTHR23302:SF4">
    <property type="entry name" value="TRANSMEMBRANE CHANNEL-LIKE PROTEIN 6"/>
    <property type="match status" value="1"/>
</dbReference>
<proteinExistence type="inferred from homology"/>
<dbReference type="InterPro" id="IPR038900">
    <property type="entry name" value="TMC"/>
</dbReference>
<evidence type="ECO:0000256" key="1">
    <source>
        <dbReference type="ARBA" id="ARBA00004141"/>
    </source>
</evidence>
<evidence type="ECO:0000256" key="3">
    <source>
        <dbReference type="ARBA" id="ARBA00022692"/>
    </source>
</evidence>
<evidence type="ECO:0000256" key="6">
    <source>
        <dbReference type="RuleBase" id="RU310713"/>
    </source>
</evidence>
<keyword evidence="3 6" id="KW-0812">Transmembrane</keyword>
<dbReference type="AlphaFoldDB" id="A0A8C7IK55"/>
<dbReference type="InterPro" id="IPR012496">
    <property type="entry name" value="TMC_dom"/>
</dbReference>
<sequence>MSKSFGQSFRIDKSHGILAMKVFCSWDFKVIKKTSVKLRSENICIQLRELLEETSRKHVQKTACQRIGRVLVHVLAWFICIGSTVACVLALYYFSEYMHKDPLLKEASLLALPVVVSLINLLLPGIFNATAWMEEYDSPSVNTYIAISRNLMLKVSVLVVLCFHWLGRICWESFVGQELYRFLLMDFIFTILDTFFGEFLWRWAVCLCVCVSLSLSLIFLLINSATRSTRYTISIAFFPVLNPLSLIFLCLFSLQVVFSEGVEEEKKACV</sequence>
<comment type="caution">
    <text evidence="6">Lacks conserved residue(s) required for the propagation of feature annotation.</text>
</comment>
<dbReference type="Pfam" id="PF07810">
    <property type="entry name" value="TMC"/>
    <property type="match status" value="1"/>
</dbReference>
<feature type="transmembrane region" description="Helical" evidence="6">
    <location>
        <begin position="75"/>
        <end position="95"/>
    </location>
</feature>
<feature type="transmembrane region" description="Helical" evidence="6">
    <location>
        <begin position="147"/>
        <end position="167"/>
    </location>
</feature>
<comment type="subcellular location">
    <subcellularLocation>
        <location evidence="1 6">Membrane</location>
        <topology evidence="1 6">Multi-pass membrane protein</topology>
    </subcellularLocation>
</comment>
<reference evidence="8" key="1">
    <citation type="submission" date="2025-08" db="UniProtKB">
        <authorList>
            <consortium name="Ensembl"/>
        </authorList>
    </citation>
    <scope>IDENTIFICATION</scope>
</reference>